<sequence>MKRVLSMSTLLGVGVGASAAMWLSNKTNRIKAENFLREWKRKVKPTVFEKSEELPIEKGGNPHPHDLEDNNMVSEGAGYSVQFYNEKMQ</sequence>
<dbReference type="Proteomes" id="UP001623041">
    <property type="component" value="Unassembled WGS sequence"/>
</dbReference>
<gene>
    <name evidence="2" type="ORF">ACJEBI_08540</name>
</gene>
<comment type="caution">
    <text evidence="2">The sequence shown here is derived from an EMBL/GenBank/DDBJ whole genome shotgun (WGS) entry which is preliminary data.</text>
</comment>
<evidence type="ECO:0008006" key="4">
    <source>
        <dbReference type="Google" id="ProtNLM"/>
    </source>
</evidence>
<organism evidence="2 3">
    <name type="scientific">Bacillus salipaludis</name>
    <dbReference type="NCBI Taxonomy" id="2547811"/>
    <lineage>
        <taxon>Bacteria</taxon>
        <taxon>Bacillati</taxon>
        <taxon>Bacillota</taxon>
        <taxon>Bacilli</taxon>
        <taxon>Bacillales</taxon>
        <taxon>Bacillaceae</taxon>
        <taxon>Bacillus</taxon>
    </lineage>
</organism>
<dbReference type="RefSeq" id="WP_406580169.1">
    <property type="nucleotide sequence ID" value="NZ_JBJHQH010000005.1"/>
</dbReference>
<evidence type="ECO:0000313" key="2">
    <source>
        <dbReference type="EMBL" id="MFK9091527.1"/>
    </source>
</evidence>
<protein>
    <recommendedName>
        <fullName evidence="4">YbyB</fullName>
    </recommendedName>
</protein>
<accession>A0ABW8RFV3</accession>
<feature type="signal peptide" evidence="1">
    <location>
        <begin position="1"/>
        <end position="19"/>
    </location>
</feature>
<dbReference type="EMBL" id="JBJHQH010000005">
    <property type="protein sequence ID" value="MFK9091527.1"/>
    <property type="molecule type" value="Genomic_DNA"/>
</dbReference>
<evidence type="ECO:0000256" key="1">
    <source>
        <dbReference type="SAM" id="SignalP"/>
    </source>
</evidence>
<feature type="chain" id="PRO_5046992745" description="YbyB" evidence="1">
    <location>
        <begin position="20"/>
        <end position="89"/>
    </location>
</feature>
<proteinExistence type="predicted"/>
<keyword evidence="1" id="KW-0732">Signal</keyword>
<evidence type="ECO:0000313" key="3">
    <source>
        <dbReference type="Proteomes" id="UP001623041"/>
    </source>
</evidence>
<keyword evidence="3" id="KW-1185">Reference proteome</keyword>
<name>A0ABW8RFV3_9BACI</name>
<reference evidence="2 3" key="1">
    <citation type="submission" date="2024-11" db="EMBL/GenBank/DDBJ databases">
        <authorList>
            <person name="Lucas J.A."/>
        </authorList>
    </citation>
    <scope>NUCLEOTIDE SEQUENCE [LARGE SCALE GENOMIC DNA]</scope>
    <source>
        <strain evidence="2 3">Z 5.4</strain>
    </source>
</reference>